<evidence type="ECO:0000313" key="3">
    <source>
        <dbReference type="Proteomes" id="UP000507470"/>
    </source>
</evidence>
<feature type="domain" description="Mab-21-like HhH/H2TH-like" evidence="1">
    <location>
        <begin position="359"/>
        <end position="445"/>
    </location>
</feature>
<organism evidence="2 3">
    <name type="scientific">Mytilus coruscus</name>
    <name type="common">Sea mussel</name>
    <dbReference type="NCBI Taxonomy" id="42192"/>
    <lineage>
        <taxon>Eukaryota</taxon>
        <taxon>Metazoa</taxon>
        <taxon>Spiralia</taxon>
        <taxon>Lophotrochozoa</taxon>
        <taxon>Mollusca</taxon>
        <taxon>Bivalvia</taxon>
        <taxon>Autobranchia</taxon>
        <taxon>Pteriomorphia</taxon>
        <taxon>Mytilida</taxon>
        <taxon>Mytiloidea</taxon>
        <taxon>Mytilidae</taxon>
        <taxon>Mytilinae</taxon>
        <taxon>Mytilus</taxon>
    </lineage>
</organism>
<dbReference type="OrthoDB" id="6054462at2759"/>
<evidence type="ECO:0000313" key="2">
    <source>
        <dbReference type="EMBL" id="CAC5415977.1"/>
    </source>
</evidence>
<dbReference type="PANTHER" id="PTHR10656">
    <property type="entry name" value="CELL FATE DETERMINING PROTEIN MAB21-RELATED"/>
    <property type="match status" value="1"/>
</dbReference>
<dbReference type="SMART" id="SM01265">
    <property type="entry name" value="Mab-21"/>
    <property type="match status" value="1"/>
</dbReference>
<dbReference type="AlphaFoldDB" id="A0A6J8E6J3"/>
<dbReference type="PANTHER" id="PTHR10656:SF69">
    <property type="entry name" value="MAB-21-LIKE HHH_H2TH-LIKE DOMAIN-CONTAINING PROTEIN"/>
    <property type="match status" value="1"/>
</dbReference>
<dbReference type="InterPro" id="IPR046906">
    <property type="entry name" value="Mab-21_HhH/H2TH-like"/>
</dbReference>
<reference evidence="2 3" key="1">
    <citation type="submission" date="2020-06" db="EMBL/GenBank/DDBJ databases">
        <authorList>
            <person name="Li R."/>
            <person name="Bekaert M."/>
        </authorList>
    </citation>
    <scope>NUCLEOTIDE SEQUENCE [LARGE SCALE GENOMIC DNA]</scope>
    <source>
        <strain evidence="3">wild</strain>
    </source>
</reference>
<dbReference type="InterPro" id="IPR024810">
    <property type="entry name" value="MAB21L/cGLR"/>
</dbReference>
<accession>A0A6J8E6J3</accession>
<proteinExistence type="predicted"/>
<evidence type="ECO:0000259" key="1">
    <source>
        <dbReference type="Pfam" id="PF20266"/>
    </source>
</evidence>
<protein>
    <recommendedName>
        <fullName evidence="1">Mab-21-like HhH/H2TH-like domain-containing protein</fullName>
    </recommendedName>
</protein>
<dbReference type="EMBL" id="CACVKT020008525">
    <property type="protein sequence ID" value="CAC5415977.1"/>
    <property type="molecule type" value="Genomic_DNA"/>
</dbReference>
<sequence>MMNRNFIIRKEYQYSLKLVYLFSNFRSFTDSNSSKQHSKIEFESMENLAEEFTTNLDIRSTESLDKRLLFLMDKAAKKVKEVKPVIDYVHQKVADYRKQRPYDTVTVVGSVGNELYVPEIMSDGSYLIEVDVLYNREMPNAVLPIYIPPEEGYVLHTGKPSVVMPTEKPPVITVKMDFMNDENKIVTLPVGACLVEVTGNIDEVDKGQRWKFFKELWNGKTYLKSLGYTCLIPRQEDPSILGEIEIEPLEKAKMLQLYRTCRTDMDSMLFDGKELKFRILIDKVSALKGPWPNMLSDFQSRTRKWPETKIVESIVQDGCLLTHKTSLQVYPLQWKITFSLAEQQLTKTFSFHQKYLFILLKQVKKKYLDMGLMENGVSLVGLTSYHLKTIFLWMCEATYPQQFIQHPGICFLVFLNKLKKCIEFYDCPHFFISTLNVMEGLKQYKRPVTKKEMEIWTHERKMLQNITLRQIGVLMQKPENFLTDDILDEIDENHIHLLQRTIGDEQ</sequence>
<dbReference type="Proteomes" id="UP000507470">
    <property type="component" value="Unassembled WGS sequence"/>
</dbReference>
<dbReference type="Gene3D" id="1.10.1410.40">
    <property type="match status" value="1"/>
</dbReference>
<name>A0A6J8E6J3_MYTCO</name>
<gene>
    <name evidence="2" type="ORF">MCOR_48626</name>
</gene>
<keyword evidence="3" id="KW-1185">Reference proteome</keyword>
<dbReference type="Pfam" id="PF20266">
    <property type="entry name" value="Mab-21_C"/>
    <property type="match status" value="1"/>
</dbReference>